<sequence>MSTENAMNYFKTPDNSNDPLAKNYYGNPDNSDGVDYTKITLEDLGFTVAAVKNQLTGMEEDLTDQVTGEPYPDSYYQAFMEQAVAMAEKEFDIVIRPRLDYDRLDFYRGDFDSFMYVRTYERPILHVKQVKMYLNDQTILDYPDRWIKVTNRLGQIELQPSLLAGGFNASMQVPYLSISGYPFGVPPVSQDQFSPQMLGVSYIAGMIPQPADQHGINRDYYPHPDLIAYCAKYAAIEVLERWGRTVIGAGIAGFDVSIDGISTNVNSTQSAENTASTADIKLMQADMKHIKNTLMEYYGGRNIGFIA</sequence>
<evidence type="ECO:0000313" key="2">
    <source>
        <dbReference type="Proteomes" id="UP000241463"/>
    </source>
</evidence>
<name>A0A2K9VCM4_9CAUD</name>
<protein>
    <submittedName>
        <fullName evidence="1">Uncharacterized protein</fullName>
    </submittedName>
</protein>
<accession>A0A2K9VCM4</accession>
<dbReference type="GeneID" id="54988494"/>
<proteinExistence type="predicted"/>
<organism evidence="1 2">
    <name type="scientific">Lactobacillus phage Bacchae</name>
    <dbReference type="NCBI Taxonomy" id="2079429"/>
    <lineage>
        <taxon>Viruses</taxon>
        <taxon>Duplodnaviria</taxon>
        <taxon>Heunggongvirae</taxon>
        <taxon>Uroviricota</taxon>
        <taxon>Caudoviricetes</taxon>
        <taxon>Herelleviridae</taxon>
        <taxon>Harbinvirus</taxon>
        <taxon>Harbinvirus bacchae</taxon>
    </lineage>
</organism>
<dbReference type="RefSeq" id="YP_009798049.1">
    <property type="nucleotide sequence ID" value="NC_047924.1"/>
</dbReference>
<keyword evidence="2" id="KW-1185">Reference proteome</keyword>
<dbReference type="Proteomes" id="UP000241463">
    <property type="component" value="Segment"/>
</dbReference>
<reference evidence="1 2" key="1">
    <citation type="submission" date="2018-01" db="EMBL/GenBank/DDBJ databases">
        <title>Lactobacillus phages that infect wine-derived L. plantarum strains.</title>
        <authorList>
            <person name="Kyrkou I."/>
            <person name="Hestbjerg Hansen L."/>
        </authorList>
    </citation>
    <scope>NUCLEOTIDE SEQUENCE [LARGE SCALE GENOMIC DNA]</scope>
</reference>
<dbReference type="EMBL" id="MG765277">
    <property type="protein sequence ID" value="AUV59945.1"/>
    <property type="molecule type" value="Genomic_DNA"/>
</dbReference>
<dbReference type="KEGG" id="vg:54988494"/>
<evidence type="ECO:0000313" key="1">
    <source>
        <dbReference type="EMBL" id="AUV59945.1"/>
    </source>
</evidence>